<dbReference type="SUPFAM" id="SSF54001">
    <property type="entry name" value="Cysteine proteinases"/>
    <property type="match status" value="1"/>
</dbReference>
<comment type="caution">
    <text evidence="5">The sequence shown here is derived from an EMBL/GenBank/DDBJ whole genome shotgun (WGS) entry which is preliminary data.</text>
</comment>
<dbReference type="Pfam" id="PF18758">
    <property type="entry name" value="KDZ"/>
    <property type="match status" value="1"/>
</dbReference>
<keyword evidence="2" id="KW-0645">Protease</keyword>
<evidence type="ECO:0000256" key="2">
    <source>
        <dbReference type="ARBA" id="ARBA00022670"/>
    </source>
</evidence>
<sequence>MSLICRHDIPIFFANIDTPGEQQKYAVALIKWFFQFVPKHATAVVLYDVGCVIDRSNQLYGIIPDDIAKRIQFVTSAMHAYGHQWACQLVYNPRLCNGLGLTDGEGAERVWSRLTKLIPIVRASSGARRLWLTDRQLSFIASESLDNLGSWIKHRLEGATSQQDRAECTLSKIQLEIDDIRKQWQLQKETQLSVKPRAHIQINKELDALLSLQGHWDSAENAIQVAAEALKTSKATKSLNMLKAIQETHEQNSRDLEKLYVSLSNDKSPLQVKKAEPEFRQALRLAHDLKITIRRQAISSFFEWDRLDQAVGGRNSALGTKLHQQTRKAISRRQPALMSAIKKYNAYCATLERLYNPACNLPLPQPLPTKLSELRDSSLLAEDVWTTSDSKPLPWLRNPNVQSGIYAMLKQARCLEEKRRLQSEAENLCRWLGRELLAVELALYSPSNASLLVHLSRCRDHLLQLKAYWINPFIPTERFDAQCAHAKELALQLIGGNPMGEGKKIYAQSADFDHEVIDESSMEPVNQDIDPTTLLLVTDVLLSTEELEGASIPDDTCAIQNMHMTKLAWIEPLGIIEDDLDVSTLKMPVPLASPPSFSALHGIGFNLDDLQRLTQAETMLNDICLNGCATILKDICDKDPSLGLNSHHCALFTTHDLIRARYKARDQELWRTMSSTKYWDKDVWILPIHRPQQMHWVLCVAYPKHRVILLYDSLVDQEAWSYDLKDLSNLFTRLILLANRHDHQLDIPIHDWIAQPTVPTQSNNYDCGLWVIAWIFSALRGKATCNHHVTERTIPQWRNFLAALVVNYSSHSLTKSLINFREQR</sequence>
<dbReference type="STRING" id="231916.A0A409WEM9"/>
<dbReference type="Proteomes" id="UP000284706">
    <property type="component" value="Unassembled WGS sequence"/>
</dbReference>
<dbReference type="GO" id="GO:0008234">
    <property type="term" value="F:cysteine-type peptidase activity"/>
    <property type="evidence" value="ECO:0007669"/>
    <property type="project" value="InterPro"/>
</dbReference>
<keyword evidence="6" id="KW-1185">Reference proteome</keyword>
<dbReference type="GO" id="GO:0006508">
    <property type="term" value="P:proteolysis"/>
    <property type="evidence" value="ECO:0007669"/>
    <property type="project" value="UniProtKB-KW"/>
</dbReference>
<dbReference type="AlphaFoldDB" id="A0A409WEM9"/>
<feature type="domain" description="Ubiquitin-like protease family profile" evidence="4">
    <location>
        <begin position="603"/>
        <end position="778"/>
    </location>
</feature>
<dbReference type="PROSITE" id="PS50600">
    <property type="entry name" value="ULP_PROTEASE"/>
    <property type="match status" value="1"/>
</dbReference>
<dbReference type="PANTHER" id="PTHR33096">
    <property type="entry name" value="CXC2 DOMAIN-CONTAINING PROTEIN"/>
    <property type="match status" value="1"/>
</dbReference>
<evidence type="ECO:0000313" key="6">
    <source>
        <dbReference type="Proteomes" id="UP000284706"/>
    </source>
</evidence>
<dbReference type="InParanoid" id="A0A409WEM9"/>
<dbReference type="InterPro" id="IPR040521">
    <property type="entry name" value="KDZ"/>
</dbReference>
<dbReference type="EMBL" id="NHYE01005097">
    <property type="protein sequence ID" value="PPQ76972.1"/>
    <property type="molecule type" value="Genomic_DNA"/>
</dbReference>
<dbReference type="InterPro" id="IPR038765">
    <property type="entry name" value="Papain-like_cys_pep_sf"/>
</dbReference>
<dbReference type="Gene3D" id="3.40.395.10">
    <property type="entry name" value="Adenoviral Proteinase, Chain A"/>
    <property type="match status" value="1"/>
</dbReference>
<gene>
    <name evidence="5" type="ORF">CVT26_007834</name>
</gene>
<accession>A0A409WEM9</accession>
<reference evidence="5 6" key="1">
    <citation type="journal article" date="2018" name="Evol. Lett.">
        <title>Horizontal gene cluster transfer increased hallucinogenic mushroom diversity.</title>
        <authorList>
            <person name="Reynolds H.T."/>
            <person name="Vijayakumar V."/>
            <person name="Gluck-Thaler E."/>
            <person name="Korotkin H.B."/>
            <person name="Matheny P.B."/>
            <person name="Slot J.C."/>
        </authorList>
    </citation>
    <scope>NUCLEOTIDE SEQUENCE [LARGE SCALE GENOMIC DNA]</scope>
    <source>
        <strain evidence="5 6">SRW20</strain>
    </source>
</reference>
<evidence type="ECO:0000313" key="5">
    <source>
        <dbReference type="EMBL" id="PPQ76972.1"/>
    </source>
</evidence>
<comment type="similarity">
    <text evidence="1">Belongs to the peptidase C48 family.</text>
</comment>
<evidence type="ECO:0000259" key="4">
    <source>
        <dbReference type="PROSITE" id="PS50600"/>
    </source>
</evidence>
<dbReference type="OrthoDB" id="3253684at2759"/>
<proteinExistence type="inferred from homology"/>
<dbReference type="Pfam" id="PF02902">
    <property type="entry name" value="Peptidase_C48"/>
    <property type="match status" value="1"/>
</dbReference>
<name>A0A409WEM9_9AGAR</name>
<organism evidence="5 6">
    <name type="scientific">Gymnopilus dilepis</name>
    <dbReference type="NCBI Taxonomy" id="231916"/>
    <lineage>
        <taxon>Eukaryota</taxon>
        <taxon>Fungi</taxon>
        <taxon>Dikarya</taxon>
        <taxon>Basidiomycota</taxon>
        <taxon>Agaricomycotina</taxon>
        <taxon>Agaricomycetes</taxon>
        <taxon>Agaricomycetidae</taxon>
        <taxon>Agaricales</taxon>
        <taxon>Agaricineae</taxon>
        <taxon>Hymenogastraceae</taxon>
        <taxon>Gymnopilus</taxon>
    </lineage>
</organism>
<dbReference type="PANTHER" id="PTHR33096:SF1">
    <property type="entry name" value="CXC1-LIKE CYSTEINE CLUSTER ASSOCIATED WITH KDZ TRANSPOSASES DOMAIN-CONTAINING PROTEIN"/>
    <property type="match status" value="1"/>
</dbReference>
<protein>
    <recommendedName>
        <fullName evidence="4">Ubiquitin-like protease family profile domain-containing protein</fullName>
    </recommendedName>
</protein>
<dbReference type="GO" id="GO:0019783">
    <property type="term" value="F:ubiquitin-like protein peptidase activity"/>
    <property type="evidence" value="ECO:0007669"/>
    <property type="project" value="UniProtKB-ARBA"/>
</dbReference>
<keyword evidence="3" id="KW-0378">Hydrolase</keyword>
<evidence type="ECO:0000256" key="3">
    <source>
        <dbReference type="ARBA" id="ARBA00022801"/>
    </source>
</evidence>
<evidence type="ECO:0000256" key="1">
    <source>
        <dbReference type="ARBA" id="ARBA00005234"/>
    </source>
</evidence>
<dbReference type="InterPro" id="IPR003653">
    <property type="entry name" value="Peptidase_C48_C"/>
</dbReference>